<dbReference type="InterPro" id="IPR029044">
    <property type="entry name" value="Nucleotide-diphossugar_trans"/>
</dbReference>
<reference evidence="6 7" key="2">
    <citation type="submission" date="2018-07" db="EMBL/GenBank/DDBJ databases">
        <title>Pontibacter sp. 2b14 genomic sequence and assembly.</title>
        <authorList>
            <person name="Du Z.-J."/>
        </authorList>
    </citation>
    <scope>NUCLEOTIDE SEQUENCE [LARGE SCALE GENOMIC DNA]</scope>
    <source>
        <strain evidence="6 7">2b14</strain>
    </source>
</reference>
<dbReference type="OrthoDB" id="9800276at2"/>
<dbReference type="SUPFAM" id="SSF53448">
    <property type="entry name" value="Nucleotide-diphospho-sugar transferases"/>
    <property type="match status" value="1"/>
</dbReference>
<keyword evidence="4" id="KW-0472">Membrane</keyword>
<dbReference type="EMBL" id="QMDV01000002">
    <property type="protein sequence ID" value="RAU83394.1"/>
    <property type="molecule type" value="Genomic_DNA"/>
</dbReference>
<dbReference type="AlphaFoldDB" id="A0A364RGJ8"/>
<keyword evidence="7" id="KW-1185">Reference proteome</keyword>
<feature type="transmembrane region" description="Helical" evidence="4">
    <location>
        <begin position="299"/>
        <end position="320"/>
    </location>
</feature>
<evidence type="ECO:0000256" key="1">
    <source>
        <dbReference type="ARBA" id="ARBA00006739"/>
    </source>
</evidence>
<sequence>MIFSIIYFIVYFLLFLVLLCLLVFNRRNQNSKYDFQPRVSILIAARNEEHTILRCLNAIENLHYPKDKLEILIGDDASTDNTRQVVLDFIRNKPGCTCIPITENLGEARGKANVLAHLAKYATTDFFFYTDADIAVPEDWIQGMLSVMKEDVGVVTGITSVEGDGFFAEMQAFDWYYALGLVQVVSDLKLPVTSMGNNMLLRRKAYEDVGGFESIKFSITEDIAIFNAILKKGWKFRNLYQQSVLAKSTPAATFWQFMHQRKRWMKGTAHLPLYMAIIFVLHAAYYPVLLPFYTYTSVGIAFLIFVVKLILQSIFLYLCLKRIGERTSWWNYVLFEIYMIVSSIILIIFFFLPSKVNWKGRKY</sequence>
<dbReference type="InterPro" id="IPR001173">
    <property type="entry name" value="Glyco_trans_2-like"/>
</dbReference>
<keyword evidence="4" id="KW-1133">Transmembrane helix</keyword>
<evidence type="ECO:0000256" key="2">
    <source>
        <dbReference type="ARBA" id="ARBA00022676"/>
    </source>
</evidence>
<comment type="similarity">
    <text evidence="1">Belongs to the glycosyltransferase 2 family.</text>
</comment>
<dbReference type="Proteomes" id="UP000251692">
    <property type="component" value="Unassembled WGS sequence"/>
</dbReference>
<keyword evidence="2" id="KW-0328">Glycosyltransferase</keyword>
<evidence type="ECO:0000313" key="7">
    <source>
        <dbReference type="Proteomes" id="UP000251692"/>
    </source>
</evidence>
<keyword evidence="4" id="KW-0812">Transmembrane</keyword>
<evidence type="ECO:0000259" key="5">
    <source>
        <dbReference type="Pfam" id="PF00535"/>
    </source>
</evidence>
<comment type="caution">
    <text evidence="6">The sequence shown here is derived from an EMBL/GenBank/DDBJ whole genome shotgun (WGS) entry which is preliminary data.</text>
</comment>
<feature type="domain" description="Glycosyltransferase 2-like" evidence="5">
    <location>
        <begin position="40"/>
        <end position="209"/>
    </location>
</feature>
<proteinExistence type="inferred from homology"/>
<evidence type="ECO:0000256" key="3">
    <source>
        <dbReference type="ARBA" id="ARBA00022679"/>
    </source>
</evidence>
<gene>
    <name evidence="6" type="ORF">DP923_09345</name>
</gene>
<dbReference type="Gene3D" id="3.90.550.10">
    <property type="entry name" value="Spore Coat Polysaccharide Biosynthesis Protein SpsA, Chain A"/>
    <property type="match status" value="1"/>
</dbReference>
<organism evidence="6 7">
    <name type="scientific">Pontibacter arcticus</name>
    <dbReference type="NCBI Taxonomy" id="2080288"/>
    <lineage>
        <taxon>Bacteria</taxon>
        <taxon>Pseudomonadati</taxon>
        <taxon>Bacteroidota</taxon>
        <taxon>Cytophagia</taxon>
        <taxon>Cytophagales</taxon>
        <taxon>Hymenobacteraceae</taxon>
        <taxon>Pontibacter</taxon>
    </lineage>
</organism>
<reference evidence="6 7" key="1">
    <citation type="submission" date="2018-06" db="EMBL/GenBank/DDBJ databases">
        <authorList>
            <person name="Liu Z.-W."/>
        </authorList>
    </citation>
    <scope>NUCLEOTIDE SEQUENCE [LARGE SCALE GENOMIC DNA]</scope>
    <source>
        <strain evidence="6 7">2b14</strain>
    </source>
</reference>
<accession>A0A364RGJ8</accession>
<dbReference type="PANTHER" id="PTHR43630:SF1">
    <property type="entry name" value="POLY-BETA-1,6-N-ACETYL-D-GLUCOSAMINE SYNTHASE"/>
    <property type="match status" value="1"/>
</dbReference>
<dbReference type="RefSeq" id="WP_112305543.1">
    <property type="nucleotide sequence ID" value="NZ_QMDV01000002.1"/>
</dbReference>
<evidence type="ECO:0000313" key="6">
    <source>
        <dbReference type="EMBL" id="RAU83394.1"/>
    </source>
</evidence>
<keyword evidence="3 6" id="KW-0808">Transferase</keyword>
<feature type="transmembrane region" description="Helical" evidence="4">
    <location>
        <begin position="332"/>
        <end position="352"/>
    </location>
</feature>
<feature type="transmembrane region" description="Helical" evidence="4">
    <location>
        <begin position="6"/>
        <end position="24"/>
    </location>
</feature>
<evidence type="ECO:0000256" key="4">
    <source>
        <dbReference type="SAM" id="Phobius"/>
    </source>
</evidence>
<name>A0A364RGJ8_9BACT</name>
<feature type="transmembrane region" description="Helical" evidence="4">
    <location>
        <begin position="271"/>
        <end position="293"/>
    </location>
</feature>
<dbReference type="PANTHER" id="PTHR43630">
    <property type="entry name" value="POLY-BETA-1,6-N-ACETYL-D-GLUCOSAMINE SYNTHASE"/>
    <property type="match status" value="1"/>
</dbReference>
<protein>
    <submittedName>
        <fullName evidence="6">Family 2 glycosyl transferase</fullName>
    </submittedName>
</protein>
<dbReference type="GO" id="GO:0016757">
    <property type="term" value="F:glycosyltransferase activity"/>
    <property type="evidence" value="ECO:0007669"/>
    <property type="project" value="UniProtKB-KW"/>
</dbReference>
<dbReference type="Pfam" id="PF00535">
    <property type="entry name" value="Glycos_transf_2"/>
    <property type="match status" value="1"/>
</dbReference>